<dbReference type="PANTHER" id="PTHR23404">
    <property type="entry name" value="MOLYBDOPTERIN SYNTHASE RELATED"/>
    <property type="match status" value="1"/>
</dbReference>
<proteinExistence type="predicted"/>
<dbReference type="AlphaFoldDB" id="A0A8T7M3B1"/>
<dbReference type="Proteomes" id="UP000521676">
    <property type="component" value="Unassembled WGS sequence"/>
</dbReference>
<dbReference type="InterPro" id="IPR003448">
    <property type="entry name" value="Mopterin_biosynth_MoaE"/>
</dbReference>
<protein>
    <submittedName>
        <fullName evidence="1">Molybdenum cofactor biosynthesis protein MoaE</fullName>
    </submittedName>
</protein>
<evidence type="ECO:0000313" key="1">
    <source>
        <dbReference type="EMBL" id="NWJ45645.1"/>
    </source>
</evidence>
<dbReference type="InterPro" id="IPR036563">
    <property type="entry name" value="MoaE_sf"/>
</dbReference>
<gene>
    <name evidence="1" type="ORF">HXX08_07180</name>
    <name evidence="2" type="ORF">OZ401_000782</name>
</gene>
<dbReference type="Pfam" id="PF02391">
    <property type="entry name" value="MoaE"/>
    <property type="match status" value="1"/>
</dbReference>
<dbReference type="Proteomes" id="UP001431572">
    <property type="component" value="Chromosome 1"/>
</dbReference>
<evidence type="ECO:0000313" key="4">
    <source>
        <dbReference type="Proteomes" id="UP001431572"/>
    </source>
</evidence>
<dbReference type="GO" id="GO:0006777">
    <property type="term" value="P:Mo-molybdopterin cofactor biosynthetic process"/>
    <property type="evidence" value="ECO:0007669"/>
    <property type="project" value="InterPro"/>
</dbReference>
<dbReference type="CDD" id="cd00756">
    <property type="entry name" value="MoaE"/>
    <property type="match status" value="1"/>
</dbReference>
<dbReference type="RefSeq" id="WP_341469408.1">
    <property type="nucleotide sequence ID" value="NZ_CP128399.1"/>
</dbReference>
<name>A0A8T7M3B1_9CHLR</name>
<dbReference type="EMBL" id="JACATZ010000001">
    <property type="protein sequence ID" value="NWJ45645.1"/>
    <property type="molecule type" value="Genomic_DNA"/>
</dbReference>
<keyword evidence="4" id="KW-1185">Reference proteome</keyword>
<evidence type="ECO:0000313" key="3">
    <source>
        <dbReference type="Proteomes" id="UP000521676"/>
    </source>
</evidence>
<organism evidence="1 3">
    <name type="scientific">Candidatus Chlorohelix allophototropha</name>
    <dbReference type="NCBI Taxonomy" id="3003348"/>
    <lineage>
        <taxon>Bacteria</taxon>
        <taxon>Bacillati</taxon>
        <taxon>Chloroflexota</taxon>
        <taxon>Chloroflexia</taxon>
        <taxon>Candidatus Chloroheliales</taxon>
        <taxon>Candidatus Chloroheliaceae</taxon>
        <taxon>Candidatus Chlorohelix</taxon>
    </lineage>
</organism>
<reference evidence="2" key="2">
    <citation type="journal article" date="2024" name="Nature">
        <title>Anoxygenic phototroph of the Chloroflexota uses a type I reaction centre.</title>
        <authorList>
            <person name="Tsuji J.M."/>
            <person name="Shaw N.A."/>
            <person name="Nagashima S."/>
            <person name="Venkiteswaran J.J."/>
            <person name="Schiff S.L."/>
            <person name="Watanabe T."/>
            <person name="Fukui M."/>
            <person name="Hanada S."/>
            <person name="Tank M."/>
            <person name="Neufeld J.D."/>
        </authorList>
    </citation>
    <scope>NUCLEOTIDE SEQUENCE</scope>
    <source>
        <strain evidence="2">L227-S17</strain>
    </source>
</reference>
<dbReference type="Gene3D" id="3.90.1170.40">
    <property type="entry name" value="Molybdopterin biosynthesis MoaE subunit"/>
    <property type="match status" value="1"/>
</dbReference>
<evidence type="ECO:0000313" key="2">
    <source>
        <dbReference type="EMBL" id="WJW67515.1"/>
    </source>
</evidence>
<accession>A0A8T7M3B1</accession>
<sequence>MGQLIRITEQPIDLQELLETVSNERNGGIVLFTGTVRRWNEGNEVHWLEYETYKEAAEITMAEIARKVEKQWGISDIAMSHRIGQLGIKDIAVGVAIGSPHRAEAFAACQFVIDTLKATVPIWKKESWEGDEQSGQRWVENKV</sequence>
<dbReference type="SUPFAM" id="SSF54690">
    <property type="entry name" value="Molybdopterin synthase subunit MoaE"/>
    <property type="match status" value="1"/>
</dbReference>
<dbReference type="EMBL" id="CP128399">
    <property type="protein sequence ID" value="WJW67515.1"/>
    <property type="molecule type" value="Genomic_DNA"/>
</dbReference>
<reference evidence="1 3" key="1">
    <citation type="submission" date="2020-06" db="EMBL/GenBank/DDBJ databases">
        <title>Anoxygenic phototrophic Chloroflexota member uses a Type I reaction center.</title>
        <authorList>
            <person name="Tsuji J.M."/>
            <person name="Shaw N.A."/>
            <person name="Nagashima S."/>
            <person name="Venkiteswaran J."/>
            <person name="Schiff S.L."/>
            <person name="Hanada S."/>
            <person name="Tank M."/>
            <person name="Neufeld J.D."/>
        </authorList>
    </citation>
    <scope>NUCLEOTIDE SEQUENCE [LARGE SCALE GENOMIC DNA]</scope>
    <source>
        <strain evidence="1">L227-S17</strain>
    </source>
</reference>